<evidence type="ECO:0000313" key="7">
    <source>
        <dbReference type="Proteomes" id="UP001530293"/>
    </source>
</evidence>
<dbReference type="InterPro" id="IPR050765">
    <property type="entry name" value="Riboflavin_Biosynth_HTPR"/>
</dbReference>
<accession>A0ABD3M578</accession>
<dbReference type="Pfam" id="PF01872">
    <property type="entry name" value="RibD_C"/>
    <property type="match status" value="1"/>
</dbReference>
<feature type="chain" id="PRO_5044888945" description="Bacterial bifunctional deaminase-reductase C-terminal domain-containing protein" evidence="4">
    <location>
        <begin position="23"/>
        <end position="414"/>
    </location>
</feature>
<dbReference type="Gene3D" id="3.40.430.10">
    <property type="entry name" value="Dihydrofolate Reductase, subunit A"/>
    <property type="match status" value="1"/>
</dbReference>
<dbReference type="PANTHER" id="PTHR38011:SF7">
    <property type="entry name" value="2,5-DIAMINO-6-RIBOSYLAMINO-4(3H)-PYRIMIDINONE 5'-PHOSPHATE REDUCTASE"/>
    <property type="match status" value="1"/>
</dbReference>
<protein>
    <recommendedName>
        <fullName evidence="5">Bacterial bifunctional deaminase-reductase C-terminal domain-containing protein</fullName>
    </recommendedName>
</protein>
<organism evidence="6 7">
    <name type="scientific">Discostella pseudostelligera</name>
    <dbReference type="NCBI Taxonomy" id="259834"/>
    <lineage>
        <taxon>Eukaryota</taxon>
        <taxon>Sar</taxon>
        <taxon>Stramenopiles</taxon>
        <taxon>Ochrophyta</taxon>
        <taxon>Bacillariophyta</taxon>
        <taxon>Coscinodiscophyceae</taxon>
        <taxon>Thalassiosirophycidae</taxon>
        <taxon>Stephanodiscales</taxon>
        <taxon>Stephanodiscaceae</taxon>
        <taxon>Discostella</taxon>
    </lineage>
</organism>
<keyword evidence="7" id="KW-1185">Reference proteome</keyword>
<proteinExistence type="predicted"/>
<dbReference type="SUPFAM" id="SSF53597">
    <property type="entry name" value="Dihydrofolate reductase-like"/>
    <property type="match status" value="2"/>
</dbReference>
<keyword evidence="2" id="KW-0521">NADP</keyword>
<dbReference type="InterPro" id="IPR024072">
    <property type="entry name" value="DHFR-like_dom_sf"/>
</dbReference>
<dbReference type="Proteomes" id="UP001530293">
    <property type="component" value="Unassembled WGS sequence"/>
</dbReference>
<comment type="caution">
    <text evidence="6">The sequence shown here is derived from an EMBL/GenBank/DDBJ whole genome shotgun (WGS) entry which is preliminary data.</text>
</comment>
<evidence type="ECO:0000256" key="1">
    <source>
        <dbReference type="ARBA" id="ARBA00005104"/>
    </source>
</evidence>
<evidence type="ECO:0000256" key="3">
    <source>
        <dbReference type="ARBA" id="ARBA00023002"/>
    </source>
</evidence>
<sequence length="414" mass="46292">MMALRTAYYVVFMLCLLYVCRAHEGTKTNLNNQIDGGNEPYQYILSRLASWMQDKRKNDKRNQQFDDDNITTMTRPFVTLAYAQTLDGMIAAKGTDSDSISSNLLLSCPQSMILTHHLRNVHDAILVGGSTFLSDQPRLNVRLPSEYTPSRGVRHPMPIVLDTNLHYLQRLIFGKWIPSNSNERSIPDIMLENIRAHHPIICCSSTAAQSFIDILEVLFQENDLTQPGSRRRRKKSYKISVFKKVDDLETEDNYMPIKIIIHITHHNKHGEDDTLQDITLTLLPCRIHDTSKSLDLRHILSQLNNQFDIESVMVEGGAGILSSFLNECVAGVNSSDERSIGGVSKVVDCICATVTPKIIGGKWGLPVLGGFDVLPRFGNKPSSAEGGVLRQGMMAIKDGEFVSLGQDCTFLGRI</sequence>
<dbReference type="AlphaFoldDB" id="A0ABD3M578"/>
<comment type="pathway">
    <text evidence="1">Cofactor biosynthesis; riboflavin biosynthesis.</text>
</comment>
<feature type="signal peptide" evidence="4">
    <location>
        <begin position="1"/>
        <end position="22"/>
    </location>
</feature>
<gene>
    <name evidence="6" type="ORF">ACHAWU_007996</name>
</gene>
<keyword evidence="4" id="KW-0732">Signal</keyword>
<dbReference type="InterPro" id="IPR002734">
    <property type="entry name" value="RibDG_C"/>
</dbReference>
<evidence type="ECO:0000313" key="6">
    <source>
        <dbReference type="EMBL" id="KAL3757191.1"/>
    </source>
</evidence>
<evidence type="ECO:0000259" key="5">
    <source>
        <dbReference type="Pfam" id="PF01872"/>
    </source>
</evidence>
<reference evidence="6 7" key="1">
    <citation type="submission" date="2024-10" db="EMBL/GenBank/DDBJ databases">
        <title>Updated reference genomes for cyclostephanoid diatoms.</title>
        <authorList>
            <person name="Roberts W.R."/>
            <person name="Alverson A.J."/>
        </authorList>
    </citation>
    <scope>NUCLEOTIDE SEQUENCE [LARGE SCALE GENOMIC DNA]</scope>
    <source>
        <strain evidence="6 7">AJA232-27</strain>
    </source>
</reference>
<dbReference type="EMBL" id="JALLBG020000271">
    <property type="protein sequence ID" value="KAL3757191.1"/>
    <property type="molecule type" value="Genomic_DNA"/>
</dbReference>
<evidence type="ECO:0000256" key="2">
    <source>
        <dbReference type="ARBA" id="ARBA00022857"/>
    </source>
</evidence>
<keyword evidence="3" id="KW-0560">Oxidoreductase</keyword>
<feature type="domain" description="Bacterial bifunctional deaminase-reductase C-terminal" evidence="5">
    <location>
        <begin position="76"/>
        <end position="166"/>
    </location>
</feature>
<name>A0ABD3M578_9STRA</name>
<dbReference type="PANTHER" id="PTHR38011">
    <property type="entry name" value="DIHYDROFOLATE REDUCTASE FAMILY PROTEIN (AFU_ORTHOLOGUE AFUA_8G06820)"/>
    <property type="match status" value="1"/>
</dbReference>
<dbReference type="GO" id="GO:0016491">
    <property type="term" value="F:oxidoreductase activity"/>
    <property type="evidence" value="ECO:0007669"/>
    <property type="project" value="UniProtKB-KW"/>
</dbReference>
<evidence type="ECO:0000256" key="4">
    <source>
        <dbReference type="SAM" id="SignalP"/>
    </source>
</evidence>